<evidence type="ECO:0000313" key="3">
    <source>
        <dbReference type="Proteomes" id="UP000271683"/>
    </source>
</evidence>
<accession>A0A3N1GJR9</accession>
<organism evidence="2 3">
    <name type="scientific">Couchioplanes caeruleus</name>
    <dbReference type="NCBI Taxonomy" id="56438"/>
    <lineage>
        <taxon>Bacteria</taxon>
        <taxon>Bacillati</taxon>
        <taxon>Actinomycetota</taxon>
        <taxon>Actinomycetes</taxon>
        <taxon>Micromonosporales</taxon>
        <taxon>Micromonosporaceae</taxon>
        <taxon>Couchioplanes</taxon>
    </lineage>
</organism>
<feature type="chain" id="PRO_5039545281" description="Secreted protein" evidence="1">
    <location>
        <begin position="22"/>
        <end position="143"/>
    </location>
</feature>
<feature type="signal peptide" evidence="1">
    <location>
        <begin position="1"/>
        <end position="21"/>
    </location>
</feature>
<comment type="caution">
    <text evidence="2">The sequence shown here is derived from an EMBL/GenBank/DDBJ whole genome shotgun (WGS) entry which is preliminary data.</text>
</comment>
<dbReference type="AlphaFoldDB" id="A0A3N1GJR9"/>
<keyword evidence="1" id="KW-0732">Signal</keyword>
<evidence type="ECO:0000256" key="1">
    <source>
        <dbReference type="SAM" id="SignalP"/>
    </source>
</evidence>
<name>A0A3N1GJR9_9ACTN</name>
<dbReference type="EMBL" id="RJKL01000001">
    <property type="protein sequence ID" value="ROP30401.1"/>
    <property type="molecule type" value="Genomic_DNA"/>
</dbReference>
<evidence type="ECO:0000313" key="2">
    <source>
        <dbReference type="EMBL" id="ROP30401.1"/>
    </source>
</evidence>
<proteinExistence type="predicted"/>
<reference evidence="2 3" key="1">
    <citation type="submission" date="2018-11" db="EMBL/GenBank/DDBJ databases">
        <title>Sequencing the genomes of 1000 actinobacteria strains.</title>
        <authorList>
            <person name="Klenk H.-P."/>
        </authorList>
    </citation>
    <scope>NUCLEOTIDE SEQUENCE [LARGE SCALE GENOMIC DNA]</scope>
    <source>
        <strain evidence="2 3">DSM 43634</strain>
    </source>
</reference>
<evidence type="ECO:0008006" key="4">
    <source>
        <dbReference type="Google" id="ProtNLM"/>
    </source>
</evidence>
<sequence length="143" mass="15171">MRITALSMAAAVVAATITGVAAPAAANTAASRVELAAGNGTHFNTASVTYKRVDGAVNSVKILTIRAQSAAHEGECVWVEWNDPNWPGGWAHLNSEPPCGGMDYIEELNRVIKAPAGHQLKVRLAVHHQFDVDLAHKDVAKLL</sequence>
<dbReference type="Proteomes" id="UP000271683">
    <property type="component" value="Unassembled WGS sequence"/>
</dbReference>
<gene>
    <name evidence="2" type="ORF">EDD30_3246</name>
</gene>
<protein>
    <recommendedName>
        <fullName evidence="4">Secreted protein</fullName>
    </recommendedName>
</protein>